<dbReference type="AlphaFoldDB" id="A0A7G9R6I0"/>
<protein>
    <submittedName>
        <fullName evidence="2">FkbM family methyltransferase</fullName>
    </submittedName>
</protein>
<reference evidence="2 3" key="1">
    <citation type="submission" date="2020-08" db="EMBL/GenBank/DDBJ databases">
        <title>Genome sequence of Nocardioides mesophilus KACC 16243T.</title>
        <authorList>
            <person name="Hyun D.-W."/>
            <person name="Bae J.-W."/>
        </authorList>
    </citation>
    <scope>NUCLEOTIDE SEQUENCE [LARGE SCALE GENOMIC DNA]</scope>
    <source>
        <strain evidence="2 3">KACC 16243</strain>
    </source>
</reference>
<proteinExistence type="predicted"/>
<dbReference type="Proteomes" id="UP000515947">
    <property type="component" value="Chromosome"/>
</dbReference>
<name>A0A7G9R6I0_9ACTN</name>
<sequence length="322" mass="35792">MPHRLSGLLRKSGLRGRTPVRPIGLGAWLVQAPWTDTRQRLRRLDDDAWLVQQGPRRQWHRVGPPEARSGLLVDLAAARAHMGAVQRGLGNWLAEEHVAHVLREARINCVLDVGANAGQYARRLRTAGYTGRIVSFEPVAEFVELLEAAAADDPEWRVLPYALGDSNTTAQINTTPGKRLSSLLPASDFGRKVFTEQLTAPTPETIEIRRLDGVLDEVVAGLSQPRVYLKMDTQGYDLQTFRGAGDRIGEVLAMQSEVACVPIYDGMPRLPEQLSEYERQGFEITGMYPVSRHAATLRVIEFDMVMVRAEALTRAPARPSKE</sequence>
<dbReference type="SUPFAM" id="SSF53335">
    <property type="entry name" value="S-adenosyl-L-methionine-dependent methyltransferases"/>
    <property type="match status" value="1"/>
</dbReference>
<gene>
    <name evidence="2" type="ORF">H9L09_11145</name>
</gene>
<dbReference type="InterPro" id="IPR029063">
    <property type="entry name" value="SAM-dependent_MTases_sf"/>
</dbReference>
<dbReference type="NCBIfam" id="TIGR01444">
    <property type="entry name" value="fkbM_fam"/>
    <property type="match status" value="1"/>
</dbReference>
<evidence type="ECO:0000313" key="2">
    <source>
        <dbReference type="EMBL" id="QNN51205.1"/>
    </source>
</evidence>
<dbReference type="GO" id="GO:0008171">
    <property type="term" value="F:O-methyltransferase activity"/>
    <property type="evidence" value="ECO:0007669"/>
    <property type="project" value="TreeGrafter"/>
</dbReference>
<dbReference type="Gene3D" id="3.40.50.150">
    <property type="entry name" value="Vaccinia Virus protein VP39"/>
    <property type="match status" value="1"/>
</dbReference>
<keyword evidence="2" id="KW-0808">Transferase</keyword>
<dbReference type="Pfam" id="PF05050">
    <property type="entry name" value="Methyltransf_21"/>
    <property type="match status" value="1"/>
</dbReference>
<keyword evidence="2" id="KW-0489">Methyltransferase</keyword>
<evidence type="ECO:0000259" key="1">
    <source>
        <dbReference type="Pfam" id="PF05050"/>
    </source>
</evidence>
<dbReference type="InterPro" id="IPR053188">
    <property type="entry name" value="FkbM_Methyltransferase"/>
</dbReference>
<dbReference type="KEGG" id="nmes:H9L09_11145"/>
<dbReference type="GO" id="GO:0032259">
    <property type="term" value="P:methylation"/>
    <property type="evidence" value="ECO:0007669"/>
    <property type="project" value="UniProtKB-KW"/>
</dbReference>
<dbReference type="PANTHER" id="PTHR36973:SF4">
    <property type="entry name" value="NODULATION PROTEIN"/>
    <property type="match status" value="1"/>
</dbReference>
<accession>A0A7G9R6I0</accession>
<dbReference type="InterPro" id="IPR006342">
    <property type="entry name" value="FkbM_mtfrase"/>
</dbReference>
<evidence type="ECO:0000313" key="3">
    <source>
        <dbReference type="Proteomes" id="UP000515947"/>
    </source>
</evidence>
<dbReference type="PANTHER" id="PTHR36973">
    <property type="entry name" value="SLL1456 PROTEIN-RELATED"/>
    <property type="match status" value="1"/>
</dbReference>
<keyword evidence="3" id="KW-1185">Reference proteome</keyword>
<organism evidence="2 3">
    <name type="scientific">Nocardioides mesophilus</name>
    <dbReference type="NCBI Taxonomy" id="433659"/>
    <lineage>
        <taxon>Bacteria</taxon>
        <taxon>Bacillati</taxon>
        <taxon>Actinomycetota</taxon>
        <taxon>Actinomycetes</taxon>
        <taxon>Propionibacteriales</taxon>
        <taxon>Nocardioidaceae</taxon>
        <taxon>Nocardioides</taxon>
    </lineage>
</organism>
<dbReference type="RefSeq" id="WP_187577046.1">
    <property type="nucleotide sequence ID" value="NZ_CP060713.1"/>
</dbReference>
<feature type="domain" description="Methyltransferase FkbM" evidence="1">
    <location>
        <begin position="112"/>
        <end position="248"/>
    </location>
</feature>
<dbReference type="EMBL" id="CP060713">
    <property type="protein sequence ID" value="QNN51205.1"/>
    <property type="molecule type" value="Genomic_DNA"/>
</dbReference>